<dbReference type="PANTHER" id="PTHR12592:SF0">
    <property type="entry name" value="ATP-DEPENDENT (S)-NAD(P)H-HYDRATE DEHYDRATASE"/>
    <property type="match status" value="1"/>
</dbReference>
<dbReference type="InterPro" id="IPR000631">
    <property type="entry name" value="CARKD"/>
</dbReference>
<name>A0A1T4JSU8_9BACT</name>
<comment type="catalytic activity">
    <reaction evidence="15 17 19">
        <text>(6S)-NADHX + ADP = AMP + phosphate + NADH + H(+)</text>
        <dbReference type="Rhea" id="RHEA:32223"/>
        <dbReference type="ChEBI" id="CHEBI:15378"/>
        <dbReference type="ChEBI" id="CHEBI:43474"/>
        <dbReference type="ChEBI" id="CHEBI:57945"/>
        <dbReference type="ChEBI" id="CHEBI:64074"/>
        <dbReference type="ChEBI" id="CHEBI:456215"/>
        <dbReference type="ChEBI" id="CHEBI:456216"/>
        <dbReference type="EC" id="4.2.1.136"/>
    </reaction>
</comment>
<dbReference type="EMBL" id="FUWH01000001">
    <property type="protein sequence ID" value="SJZ33184.1"/>
    <property type="molecule type" value="Genomic_DNA"/>
</dbReference>
<evidence type="ECO:0000256" key="18">
    <source>
        <dbReference type="HAMAP-Rule" id="MF_01966"/>
    </source>
</evidence>
<dbReference type="InterPro" id="IPR004443">
    <property type="entry name" value="YjeF_N_dom"/>
</dbReference>
<feature type="binding site" evidence="17">
    <location>
        <position position="316"/>
    </location>
    <ligand>
        <name>(6S)-NADPHX</name>
        <dbReference type="ChEBI" id="CHEBI:64076"/>
    </ligand>
</feature>
<evidence type="ECO:0000256" key="12">
    <source>
        <dbReference type="ARBA" id="ARBA00023239"/>
    </source>
</evidence>
<feature type="binding site" evidence="17">
    <location>
        <position position="367"/>
    </location>
    <ligand>
        <name>(6S)-NADPHX</name>
        <dbReference type="ChEBI" id="CHEBI:64076"/>
    </ligand>
</feature>
<evidence type="ECO:0000256" key="11">
    <source>
        <dbReference type="ARBA" id="ARBA00023235"/>
    </source>
</evidence>
<organism evidence="22 23">
    <name type="scientific">Sediminibacterium ginsengisoli</name>
    <dbReference type="NCBI Taxonomy" id="413434"/>
    <lineage>
        <taxon>Bacteria</taxon>
        <taxon>Pseudomonadati</taxon>
        <taxon>Bacteroidota</taxon>
        <taxon>Chitinophagia</taxon>
        <taxon>Chitinophagales</taxon>
        <taxon>Chitinophagaceae</taxon>
        <taxon>Sediminibacterium</taxon>
    </lineage>
</organism>
<evidence type="ECO:0000256" key="10">
    <source>
        <dbReference type="ARBA" id="ARBA00023027"/>
    </source>
</evidence>
<dbReference type="AlphaFoldDB" id="A0A1T4JSU8"/>
<dbReference type="PROSITE" id="PS51383">
    <property type="entry name" value="YJEF_C_3"/>
    <property type="match status" value="1"/>
</dbReference>
<comment type="catalytic activity">
    <reaction evidence="1 18 19">
        <text>(6R)-NADHX = (6S)-NADHX</text>
        <dbReference type="Rhea" id="RHEA:32215"/>
        <dbReference type="ChEBI" id="CHEBI:64074"/>
        <dbReference type="ChEBI" id="CHEBI:64075"/>
        <dbReference type="EC" id="5.1.99.6"/>
    </reaction>
</comment>
<keyword evidence="11 18" id="KW-0413">Isomerase</keyword>
<comment type="similarity">
    <text evidence="3 19">In the N-terminal section; belongs to the NnrE/AIBP family.</text>
</comment>
<dbReference type="InterPro" id="IPR029056">
    <property type="entry name" value="Ribokinase-like"/>
</dbReference>
<keyword evidence="12 17" id="KW-0456">Lyase</keyword>
<keyword evidence="9 18" id="KW-0630">Potassium</keyword>
<comment type="cofactor">
    <cofactor evidence="18 19">
        <name>K(+)</name>
        <dbReference type="ChEBI" id="CHEBI:29103"/>
    </cofactor>
    <text evidence="18 19">Binds 1 potassium ion per subunit.</text>
</comment>
<feature type="binding site" evidence="17">
    <location>
        <position position="430"/>
    </location>
    <ligand>
        <name>AMP</name>
        <dbReference type="ChEBI" id="CHEBI:456215"/>
    </ligand>
</feature>
<evidence type="ECO:0000256" key="9">
    <source>
        <dbReference type="ARBA" id="ARBA00022958"/>
    </source>
</evidence>
<comment type="similarity">
    <text evidence="4 19">In the C-terminal section; belongs to the NnrD/CARKD family.</text>
</comment>
<keyword evidence="6 17" id="KW-0547">Nucleotide-binding</keyword>
<comment type="function">
    <text evidence="14 19">Bifunctional enzyme that catalyzes the epimerization of the S- and R-forms of NAD(P)HX and the dehydration of the S-form of NAD(P)HX at the expense of ADP, which is converted to AMP. This allows the repair of both epimers of NAD(P)HX, a damaged form of NAD(P)H that is a result of enzymatic or heat-dependent hydration.</text>
</comment>
<evidence type="ECO:0000256" key="7">
    <source>
        <dbReference type="ARBA" id="ARBA00022840"/>
    </source>
</evidence>
<dbReference type="NCBIfam" id="TIGR00196">
    <property type="entry name" value="yjeF_cterm"/>
    <property type="match status" value="1"/>
</dbReference>
<keyword evidence="10 17" id="KW-0520">NAD</keyword>
<evidence type="ECO:0000256" key="19">
    <source>
        <dbReference type="PIRNR" id="PIRNR017184"/>
    </source>
</evidence>
<dbReference type="RefSeq" id="WP_078829512.1">
    <property type="nucleotide sequence ID" value="NZ_FUWH01000001.1"/>
</dbReference>
<dbReference type="HAMAP" id="MF_01966">
    <property type="entry name" value="NADHX_epimerase"/>
    <property type="match status" value="1"/>
</dbReference>
<comment type="caution">
    <text evidence="18">Lacks conserved residue(s) required for the propagation of feature annotation.</text>
</comment>
<gene>
    <name evidence="17" type="primary">nnrD</name>
    <name evidence="18" type="synonym">nnrE</name>
    <name evidence="22" type="ORF">SAMN04488132_101154</name>
</gene>
<dbReference type="CDD" id="cd01171">
    <property type="entry name" value="YXKO-related"/>
    <property type="match status" value="1"/>
</dbReference>
<evidence type="ECO:0000256" key="17">
    <source>
        <dbReference type="HAMAP-Rule" id="MF_01965"/>
    </source>
</evidence>
<feature type="binding site" evidence="18">
    <location>
        <position position="124"/>
    </location>
    <ligand>
        <name>K(+)</name>
        <dbReference type="ChEBI" id="CHEBI:29103"/>
    </ligand>
</feature>
<dbReference type="Gene3D" id="3.40.1190.20">
    <property type="match status" value="1"/>
</dbReference>
<comment type="subunit">
    <text evidence="17">Homotetramer.</text>
</comment>
<feature type="domain" description="YjeF N-terminal" evidence="21">
    <location>
        <begin position="9"/>
        <end position="214"/>
    </location>
</feature>
<evidence type="ECO:0000256" key="3">
    <source>
        <dbReference type="ARBA" id="ARBA00006001"/>
    </source>
</evidence>
<accession>A0A1T4JSU8</accession>
<feature type="domain" description="YjeF C-terminal" evidence="20">
    <location>
        <begin position="224"/>
        <end position="491"/>
    </location>
</feature>
<protein>
    <recommendedName>
        <fullName evidence="19">Bifunctional NAD(P)H-hydrate repair enzyme</fullName>
    </recommendedName>
    <alternativeName>
        <fullName evidence="19">Nicotinamide nucleotide repair protein</fullName>
    </alternativeName>
    <domain>
        <recommendedName>
            <fullName evidence="19">ADP-dependent (S)-NAD(P)H-hydrate dehydratase</fullName>
            <ecNumber evidence="19">4.2.1.136</ecNumber>
        </recommendedName>
        <alternativeName>
            <fullName evidence="19">ADP-dependent NAD(P)HX dehydratase</fullName>
        </alternativeName>
    </domain>
    <domain>
        <recommendedName>
            <fullName evidence="19">NAD(P)H-hydrate epimerase</fullName>
            <ecNumber evidence="19">5.1.99.6</ecNumber>
        </recommendedName>
    </domain>
</protein>
<dbReference type="Proteomes" id="UP000190888">
    <property type="component" value="Unassembled WGS sequence"/>
</dbReference>
<dbReference type="STRING" id="413434.SAMN04488132_101154"/>
<feature type="binding site" evidence="18">
    <location>
        <begin position="56"/>
        <end position="60"/>
    </location>
    <ligand>
        <name>(6S)-NADPHX</name>
        <dbReference type="ChEBI" id="CHEBI:64076"/>
    </ligand>
</feature>
<evidence type="ECO:0000256" key="16">
    <source>
        <dbReference type="ARBA" id="ARBA00049209"/>
    </source>
</evidence>
<dbReference type="PROSITE" id="PS01050">
    <property type="entry name" value="YJEF_C_2"/>
    <property type="match status" value="1"/>
</dbReference>
<proteinExistence type="inferred from homology"/>
<dbReference type="GO" id="GO:0046872">
    <property type="term" value="F:metal ion binding"/>
    <property type="evidence" value="ECO:0007669"/>
    <property type="project" value="UniProtKB-UniRule"/>
</dbReference>
<feature type="binding site" evidence="18">
    <location>
        <position position="160"/>
    </location>
    <ligand>
        <name>K(+)</name>
        <dbReference type="ChEBI" id="CHEBI:29103"/>
    </ligand>
</feature>
<feature type="binding site" evidence="17">
    <location>
        <position position="431"/>
    </location>
    <ligand>
        <name>(6S)-NADPHX</name>
        <dbReference type="ChEBI" id="CHEBI:64076"/>
    </ligand>
</feature>
<evidence type="ECO:0000256" key="15">
    <source>
        <dbReference type="ARBA" id="ARBA00048238"/>
    </source>
</evidence>
<feature type="binding site" evidence="18">
    <location>
        <begin position="128"/>
        <end position="134"/>
    </location>
    <ligand>
        <name>(6S)-NADPHX</name>
        <dbReference type="ChEBI" id="CHEBI:64076"/>
    </ligand>
</feature>
<keyword evidence="23" id="KW-1185">Reference proteome</keyword>
<dbReference type="OrthoDB" id="9806925at2"/>
<dbReference type="PIRSF" id="PIRSF017184">
    <property type="entry name" value="Nnr"/>
    <property type="match status" value="1"/>
</dbReference>
<keyword evidence="13" id="KW-0511">Multifunctional enzyme</keyword>
<comment type="catalytic activity">
    <reaction evidence="2 18 19">
        <text>(6R)-NADPHX = (6S)-NADPHX</text>
        <dbReference type="Rhea" id="RHEA:32227"/>
        <dbReference type="ChEBI" id="CHEBI:64076"/>
        <dbReference type="ChEBI" id="CHEBI:64077"/>
        <dbReference type="EC" id="5.1.99.6"/>
    </reaction>
</comment>
<comment type="function">
    <text evidence="17">Catalyzes the dehydration of the S-form of NAD(P)HX at the expense of ADP, which is converted to AMP. Together with NAD(P)HX epimerase, which catalyzes the epimerization of the S- and R-forms, the enzyme allows the repair of both epimers of NAD(P)HX, a damaged form of NAD(P)H that is a result of enzymatic or heat-dependent hydration.</text>
</comment>
<dbReference type="NCBIfam" id="TIGR00197">
    <property type="entry name" value="yjeF_nterm"/>
    <property type="match status" value="1"/>
</dbReference>
<dbReference type="InterPro" id="IPR036652">
    <property type="entry name" value="YjeF_N_dom_sf"/>
</dbReference>
<dbReference type="PROSITE" id="PS51385">
    <property type="entry name" value="YJEF_N"/>
    <property type="match status" value="1"/>
</dbReference>
<dbReference type="GO" id="GO:0046496">
    <property type="term" value="P:nicotinamide nucleotide metabolic process"/>
    <property type="evidence" value="ECO:0007669"/>
    <property type="project" value="UniProtKB-UniRule"/>
</dbReference>
<evidence type="ECO:0000256" key="13">
    <source>
        <dbReference type="ARBA" id="ARBA00023268"/>
    </source>
</evidence>
<dbReference type="GO" id="GO:0005524">
    <property type="term" value="F:ATP binding"/>
    <property type="evidence" value="ECO:0007669"/>
    <property type="project" value="UniProtKB-UniRule"/>
</dbReference>
<dbReference type="InterPro" id="IPR017953">
    <property type="entry name" value="Carbohydrate_kinase_pred_CS"/>
</dbReference>
<evidence type="ECO:0000313" key="22">
    <source>
        <dbReference type="EMBL" id="SJZ33184.1"/>
    </source>
</evidence>
<dbReference type="InterPro" id="IPR030677">
    <property type="entry name" value="Nnr"/>
</dbReference>
<feature type="binding site" evidence="17">
    <location>
        <position position="259"/>
    </location>
    <ligand>
        <name>(6S)-NADPHX</name>
        <dbReference type="ChEBI" id="CHEBI:64076"/>
    </ligand>
</feature>
<dbReference type="Pfam" id="PF03853">
    <property type="entry name" value="YjeF_N"/>
    <property type="match status" value="1"/>
</dbReference>
<evidence type="ECO:0000259" key="20">
    <source>
        <dbReference type="PROSITE" id="PS51383"/>
    </source>
</evidence>
<dbReference type="Pfam" id="PF01256">
    <property type="entry name" value="Carb_kinase"/>
    <property type="match status" value="1"/>
</dbReference>
<evidence type="ECO:0000256" key="2">
    <source>
        <dbReference type="ARBA" id="ARBA00000909"/>
    </source>
</evidence>
<dbReference type="Gene3D" id="3.40.50.10260">
    <property type="entry name" value="YjeF N-terminal domain"/>
    <property type="match status" value="1"/>
</dbReference>
<dbReference type="PANTHER" id="PTHR12592">
    <property type="entry name" value="ATP-DEPENDENT (S)-NAD(P)H-HYDRATE DEHYDRATASE FAMILY MEMBER"/>
    <property type="match status" value="1"/>
</dbReference>
<evidence type="ECO:0000256" key="5">
    <source>
        <dbReference type="ARBA" id="ARBA00022723"/>
    </source>
</evidence>
<comment type="function">
    <text evidence="18">Catalyzes the epimerization of the S- and R-forms of NAD(P)HX, a damaged form of NAD(P)H that is a result of enzymatic or heat-dependent hydration. This is a prerequisite for the S-specific NAD(P)H-hydrate dehydratase to allow the repair of both epimers of NAD(P)HX.</text>
</comment>
<dbReference type="HAMAP" id="MF_01965">
    <property type="entry name" value="NADHX_dehydratase"/>
    <property type="match status" value="1"/>
</dbReference>
<feature type="binding site" evidence="18">
    <location>
        <position position="57"/>
    </location>
    <ligand>
        <name>K(+)</name>
        <dbReference type="ChEBI" id="CHEBI:29103"/>
    </ligand>
</feature>
<dbReference type="GO" id="GO:0052856">
    <property type="term" value="F:NAD(P)HX epimerase activity"/>
    <property type="evidence" value="ECO:0007669"/>
    <property type="project" value="UniProtKB-UniRule"/>
</dbReference>
<dbReference type="EC" id="5.1.99.6" evidence="19"/>
<evidence type="ECO:0000256" key="1">
    <source>
        <dbReference type="ARBA" id="ARBA00000013"/>
    </source>
</evidence>
<comment type="similarity">
    <text evidence="17">Belongs to the NnrD/CARKD family.</text>
</comment>
<evidence type="ECO:0000256" key="6">
    <source>
        <dbReference type="ARBA" id="ARBA00022741"/>
    </source>
</evidence>
<sequence>MKLPDAQQLKAWDAYTIQQEPVSSTDLMERAAMACTGWLLTHFNNREFMIFCGKGNNGGDGLAIARLLLQHGCAVKIFLPQTANPVSADHAVNLLRLREAGGNAVEISTREELPHITQGIIVIDALYGSGMNRPLEGIVADIVNHLNNSEAVVVSIDLPSGMLVHESSVGRLMVKAAYTLSFQVYKLCFMAAANAAFFGRLVVLDIGLHPLFLHQLDTVYSMTTKEKTVSLLKDRDAFSHKGTHGHALLIAGNKGKAGAAILAARACLRTGAGLLTVDAAETIIDILQTAVPEAMTKDRREKAFSNRFSAIGAGPGMGTGKEETDLLTGLLNDTDQPLILDADALTILSVHKQLLEQLPPGTILTPHPKEFDRVFGACSHEFDRWNRAVALSVRYPFVIVLKGHHTLIAWQGKGMFNNTGNAGMAKGGSGDVLTGMLTALLAQGYTAHDAAILGVWLHGLAGDLALMQQQSLESLLPSDLIDSIGAAFNSLRG</sequence>
<keyword evidence="5 18" id="KW-0479">Metal-binding</keyword>
<evidence type="ECO:0000256" key="4">
    <source>
        <dbReference type="ARBA" id="ARBA00009524"/>
    </source>
</evidence>
<dbReference type="SUPFAM" id="SSF64153">
    <property type="entry name" value="YjeF N-terminal domain-like"/>
    <property type="match status" value="1"/>
</dbReference>
<evidence type="ECO:0000259" key="21">
    <source>
        <dbReference type="PROSITE" id="PS51385"/>
    </source>
</evidence>
<reference evidence="22 23" key="1">
    <citation type="submission" date="2017-02" db="EMBL/GenBank/DDBJ databases">
        <authorList>
            <person name="Peterson S.W."/>
        </authorList>
    </citation>
    <scope>NUCLEOTIDE SEQUENCE [LARGE SCALE GENOMIC DNA]</scope>
    <source>
        <strain evidence="22 23">DSM 22335</strain>
    </source>
</reference>
<keyword evidence="8 17" id="KW-0521">NADP</keyword>
<dbReference type="SUPFAM" id="SSF53613">
    <property type="entry name" value="Ribokinase-like"/>
    <property type="match status" value="1"/>
</dbReference>
<evidence type="ECO:0000313" key="23">
    <source>
        <dbReference type="Proteomes" id="UP000190888"/>
    </source>
</evidence>
<comment type="similarity">
    <text evidence="18">Belongs to the NnrE/AIBP family.</text>
</comment>
<feature type="binding site" evidence="18">
    <location>
        <position position="157"/>
    </location>
    <ligand>
        <name>(6S)-NADPHX</name>
        <dbReference type="ChEBI" id="CHEBI:64076"/>
    </ligand>
</feature>
<evidence type="ECO:0000256" key="8">
    <source>
        <dbReference type="ARBA" id="ARBA00022857"/>
    </source>
</evidence>
<dbReference type="GO" id="GO:0052855">
    <property type="term" value="F:ADP-dependent NAD(P)H-hydrate dehydratase activity"/>
    <property type="evidence" value="ECO:0007669"/>
    <property type="project" value="UniProtKB-UniRule"/>
</dbReference>
<evidence type="ECO:0000256" key="14">
    <source>
        <dbReference type="ARBA" id="ARBA00025153"/>
    </source>
</evidence>
<feature type="binding site" evidence="17">
    <location>
        <begin position="402"/>
        <end position="406"/>
    </location>
    <ligand>
        <name>AMP</name>
        <dbReference type="ChEBI" id="CHEBI:456215"/>
    </ligand>
</feature>
<comment type="cofactor">
    <cofactor evidence="17">
        <name>Mg(2+)</name>
        <dbReference type="ChEBI" id="CHEBI:18420"/>
    </cofactor>
</comment>
<dbReference type="GO" id="GO:0110051">
    <property type="term" value="P:metabolite repair"/>
    <property type="evidence" value="ECO:0007669"/>
    <property type="project" value="TreeGrafter"/>
</dbReference>
<keyword evidence="7 17" id="KW-0067">ATP-binding</keyword>
<comment type="catalytic activity">
    <reaction evidence="16 17 19">
        <text>(6S)-NADPHX + ADP = AMP + phosphate + NADPH + H(+)</text>
        <dbReference type="Rhea" id="RHEA:32235"/>
        <dbReference type="ChEBI" id="CHEBI:15378"/>
        <dbReference type="ChEBI" id="CHEBI:43474"/>
        <dbReference type="ChEBI" id="CHEBI:57783"/>
        <dbReference type="ChEBI" id="CHEBI:64076"/>
        <dbReference type="ChEBI" id="CHEBI:456215"/>
        <dbReference type="ChEBI" id="CHEBI:456216"/>
        <dbReference type="EC" id="4.2.1.136"/>
    </reaction>
</comment>
<dbReference type="EC" id="4.2.1.136" evidence="19"/>